<dbReference type="PANTHER" id="PTHR43377:SF1">
    <property type="entry name" value="BILIVERDIN REDUCTASE A"/>
    <property type="match status" value="1"/>
</dbReference>
<dbReference type="AlphaFoldDB" id="A0A9D2S504"/>
<evidence type="ECO:0000313" key="4">
    <source>
        <dbReference type="Proteomes" id="UP000886803"/>
    </source>
</evidence>
<dbReference type="InterPro" id="IPR036291">
    <property type="entry name" value="NAD(P)-bd_dom_sf"/>
</dbReference>
<feature type="domain" description="GFO/IDH/MocA-like oxidoreductase" evidence="2">
    <location>
        <begin position="129"/>
        <end position="249"/>
    </location>
</feature>
<dbReference type="SUPFAM" id="SSF51735">
    <property type="entry name" value="NAD(P)-binding Rossmann-fold domains"/>
    <property type="match status" value="1"/>
</dbReference>
<gene>
    <name evidence="3" type="ORF">H9945_10305</name>
</gene>
<dbReference type="PANTHER" id="PTHR43377">
    <property type="entry name" value="BILIVERDIN REDUCTASE A"/>
    <property type="match status" value="1"/>
</dbReference>
<dbReference type="Gene3D" id="3.40.50.720">
    <property type="entry name" value="NAD(P)-binding Rossmann-like Domain"/>
    <property type="match status" value="1"/>
</dbReference>
<dbReference type="InterPro" id="IPR055170">
    <property type="entry name" value="GFO_IDH_MocA-like_dom"/>
</dbReference>
<reference evidence="3" key="2">
    <citation type="submission" date="2021-04" db="EMBL/GenBank/DDBJ databases">
        <authorList>
            <person name="Gilroy R."/>
        </authorList>
    </citation>
    <scope>NUCLEOTIDE SEQUENCE</scope>
    <source>
        <strain evidence="3">ChiBcec8-13705</strain>
    </source>
</reference>
<dbReference type="Pfam" id="PF01408">
    <property type="entry name" value="GFO_IDH_MocA"/>
    <property type="match status" value="1"/>
</dbReference>
<feature type="domain" description="Gfo/Idh/MocA-like oxidoreductase N-terminal" evidence="1">
    <location>
        <begin position="2"/>
        <end position="120"/>
    </location>
</feature>
<dbReference type="Pfam" id="PF22725">
    <property type="entry name" value="GFO_IDH_MocA_C3"/>
    <property type="match status" value="1"/>
</dbReference>
<dbReference type="GO" id="GO:0000166">
    <property type="term" value="F:nucleotide binding"/>
    <property type="evidence" value="ECO:0007669"/>
    <property type="project" value="InterPro"/>
</dbReference>
<dbReference type="InterPro" id="IPR000683">
    <property type="entry name" value="Gfo/Idh/MocA-like_OxRdtase_N"/>
</dbReference>
<reference evidence="3" key="1">
    <citation type="journal article" date="2021" name="PeerJ">
        <title>Extensive microbial diversity within the chicken gut microbiome revealed by metagenomics and culture.</title>
        <authorList>
            <person name="Gilroy R."/>
            <person name="Ravi A."/>
            <person name="Getino M."/>
            <person name="Pursley I."/>
            <person name="Horton D.L."/>
            <person name="Alikhan N.F."/>
            <person name="Baker D."/>
            <person name="Gharbi K."/>
            <person name="Hall N."/>
            <person name="Watson M."/>
            <person name="Adriaenssens E.M."/>
            <person name="Foster-Nyarko E."/>
            <person name="Jarju S."/>
            <person name="Secka A."/>
            <person name="Antonio M."/>
            <person name="Oren A."/>
            <person name="Chaudhuri R.R."/>
            <person name="La Ragione R."/>
            <person name="Hildebrand F."/>
            <person name="Pallen M.J."/>
        </authorList>
    </citation>
    <scope>NUCLEOTIDE SEQUENCE</scope>
    <source>
        <strain evidence="3">ChiBcec8-13705</strain>
    </source>
</reference>
<dbReference type="Gene3D" id="3.30.360.10">
    <property type="entry name" value="Dihydrodipicolinate Reductase, domain 2"/>
    <property type="match status" value="1"/>
</dbReference>
<sequence length="313" mass="33499">MLKVGMIGAGIISASHLAAVANHPDTCLAAVADLVEEKARQAAEPYGARVYTDYEAMLAQEPLDLAIINLPHGLHEACVLACAGRGVHILLEKPMATTYAACRRMIEACQAAGVLLQVGHLQRYIPQNRAAHEILQSGRLGKLAMVCDLRTNNYFKPERPRWFLDKAMAGGGISMNYAAHSLDKLCYLTDSSIASITGSCTCWQPGTEVDGSAQMLVRTQSGTSASISLCGYRVVPQDVTMLFCTGGALRLQTGRSLEITEGGAYSPVDTSQYPDAFAAQWADFISGVRGGRNLHNDGAYAAAIVRAIETLYS</sequence>
<dbReference type="Proteomes" id="UP000886803">
    <property type="component" value="Unassembled WGS sequence"/>
</dbReference>
<dbReference type="EMBL" id="DWYG01000174">
    <property type="protein sequence ID" value="HJB42875.1"/>
    <property type="molecule type" value="Genomic_DNA"/>
</dbReference>
<comment type="caution">
    <text evidence="3">The sequence shown here is derived from an EMBL/GenBank/DDBJ whole genome shotgun (WGS) entry which is preliminary data.</text>
</comment>
<evidence type="ECO:0000259" key="2">
    <source>
        <dbReference type="Pfam" id="PF22725"/>
    </source>
</evidence>
<name>A0A9D2S504_9FIRM</name>
<dbReference type="InterPro" id="IPR051450">
    <property type="entry name" value="Gfo/Idh/MocA_Oxidoreductases"/>
</dbReference>
<evidence type="ECO:0000259" key="1">
    <source>
        <dbReference type="Pfam" id="PF01408"/>
    </source>
</evidence>
<proteinExistence type="predicted"/>
<organism evidence="3 4">
    <name type="scientific">Candidatus Gemmiger avicola</name>
    <dbReference type="NCBI Taxonomy" id="2838605"/>
    <lineage>
        <taxon>Bacteria</taxon>
        <taxon>Bacillati</taxon>
        <taxon>Bacillota</taxon>
        <taxon>Clostridia</taxon>
        <taxon>Eubacteriales</taxon>
        <taxon>Gemmiger</taxon>
    </lineage>
</organism>
<evidence type="ECO:0000313" key="3">
    <source>
        <dbReference type="EMBL" id="HJB42875.1"/>
    </source>
</evidence>
<accession>A0A9D2S504</accession>
<protein>
    <submittedName>
        <fullName evidence="3">Gfo/Idh/MocA family oxidoreductase</fullName>
    </submittedName>
</protein>
<dbReference type="SUPFAM" id="SSF55347">
    <property type="entry name" value="Glyceraldehyde-3-phosphate dehydrogenase-like, C-terminal domain"/>
    <property type="match status" value="1"/>
</dbReference>